<dbReference type="PANTHER" id="PTHR42659:SF9">
    <property type="entry name" value="XANTHINE DEHYDROGENASE FAD-BINDING SUBUNIT XDHB-RELATED"/>
    <property type="match status" value="1"/>
</dbReference>
<dbReference type="GO" id="GO:0016491">
    <property type="term" value="F:oxidoreductase activity"/>
    <property type="evidence" value="ECO:0007669"/>
    <property type="project" value="InterPro"/>
</dbReference>
<keyword evidence="1" id="KW-0274">FAD</keyword>
<accession>A0A2S8GCC7</accession>
<evidence type="ECO:0000256" key="1">
    <source>
        <dbReference type="ARBA" id="ARBA00022827"/>
    </source>
</evidence>
<dbReference type="InterPro" id="IPR016169">
    <property type="entry name" value="FAD-bd_PCMH_sub2"/>
</dbReference>
<dbReference type="Pfam" id="PF03450">
    <property type="entry name" value="CO_deh_flav_C"/>
    <property type="match status" value="1"/>
</dbReference>
<dbReference type="Gene3D" id="3.30.465.10">
    <property type="match status" value="1"/>
</dbReference>
<dbReference type="Gene3D" id="3.30.43.10">
    <property type="entry name" value="Uridine Diphospho-n-acetylenolpyruvylglucosamine Reductase, domain 2"/>
    <property type="match status" value="1"/>
</dbReference>
<reference evidence="3 4" key="1">
    <citation type="submission" date="2018-02" db="EMBL/GenBank/DDBJ databases">
        <title>Comparative genomes isolates from brazilian mangrove.</title>
        <authorList>
            <person name="Araujo J.E."/>
            <person name="Taketani R.G."/>
            <person name="Silva M.C.P."/>
            <person name="Loureco M.V."/>
            <person name="Andreote F.D."/>
        </authorList>
    </citation>
    <scope>NUCLEOTIDE SEQUENCE [LARGE SCALE GENOMIC DNA]</scope>
    <source>
        <strain evidence="3 4">Nap-Phe MGV</strain>
    </source>
</reference>
<dbReference type="AlphaFoldDB" id="A0A2S8GCC7"/>
<proteinExistence type="predicted"/>
<dbReference type="Pfam" id="PF00941">
    <property type="entry name" value="FAD_binding_5"/>
    <property type="match status" value="1"/>
</dbReference>
<dbReference type="InterPro" id="IPR002346">
    <property type="entry name" value="Mopterin_DH_FAD-bd"/>
</dbReference>
<evidence type="ECO:0000259" key="2">
    <source>
        <dbReference type="PROSITE" id="PS51387"/>
    </source>
</evidence>
<dbReference type="Proteomes" id="UP000237819">
    <property type="component" value="Unassembled WGS sequence"/>
</dbReference>
<dbReference type="InterPro" id="IPR051312">
    <property type="entry name" value="Diverse_Substr_Oxidored"/>
</dbReference>
<feature type="domain" description="FAD-binding PCMH-type" evidence="2">
    <location>
        <begin position="1"/>
        <end position="175"/>
    </location>
</feature>
<dbReference type="EMBL" id="PUHZ01000025">
    <property type="protein sequence ID" value="PQO42089.1"/>
    <property type="molecule type" value="Genomic_DNA"/>
</dbReference>
<dbReference type="InterPro" id="IPR005107">
    <property type="entry name" value="CO_DH_flav_C"/>
</dbReference>
<dbReference type="RefSeq" id="WP_105338672.1">
    <property type="nucleotide sequence ID" value="NZ_PUHZ01000025.1"/>
</dbReference>
<dbReference type="InterPro" id="IPR016166">
    <property type="entry name" value="FAD-bd_PCMH"/>
</dbReference>
<dbReference type="Gene3D" id="3.30.390.50">
    <property type="entry name" value="CO dehydrogenase flavoprotein, C-terminal domain"/>
    <property type="match status" value="1"/>
</dbReference>
<dbReference type="SUPFAM" id="SSF55447">
    <property type="entry name" value="CO dehydrogenase flavoprotein C-terminal domain-like"/>
    <property type="match status" value="1"/>
</dbReference>
<name>A0A2S8GCC7_9BACT</name>
<gene>
    <name evidence="3" type="ORF">C5Y93_27450</name>
</gene>
<dbReference type="PROSITE" id="PS51387">
    <property type="entry name" value="FAD_PCMH"/>
    <property type="match status" value="1"/>
</dbReference>
<evidence type="ECO:0000313" key="3">
    <source>
        <dbReference type="EMBL" id="PQO42089.1"/>
    </source>
</evidence>
<dbReference type="InterPro" id="IPR036683">
    <property type="entry name" value="CO_DH_flav_C_dom_sf"/>
</dbReference>
<dbReference type="SUPFAM" id="SSF56176">
    <property type="entry name" value="FAD-binding/transporter-associated domain-like"/>
    <property type="match status" value="1"/>
</dbReference>
<dbReference type="PANTHER" id="PTHR42659">
    <property type="entry name" value="XANTHINE DEHYDROGENASE SUBUNIT C-RELATED"/>
    <property type="match status" value="1"/>
</dbReference>
<comment type="caution">
    <text evidence="3">The sequence shown here is derived from an EMBL/GenBank/DDBJ whole genome shotgun (WGS) entry which is preliminary data.</text>
</comment>
<evidence type="ECO:0000313" key="4">
    <source>
        <dbReference type="Proteomes" id="UP000237819"/>
    </source>
</evidence>
<dbReference type="InterPro" id="IPR016167">
    <property type="entry name" value="FAD-bd_PCMH_sub1"/>
</dbReference>
<protein>
    <submittedName>
        <fullName evidence="3">Carbon monoxide dehydrogenase</fullName>
    </submittedName>
</protein>
<dbReference type="InterPro" id="IPR036318">
    <property type="entry name" value="FAD-bd_PCMH-like_sf"/>
</dbReference>
<dbReference type="GO" id="GO:0071949">
    <property type="term" value="F:FAD binding"/>
    <property type="evidence" value="ECO:0007669"/>
    <property type="project" value="InterPro"/>
</dbReference>
<organism evidence="3 4">
    <name type="scientific">Blastopirellula marina</name>
    <dbReference type="NCBI Taxonomy" id="124"/>
    <lineage>
        <taxon>Bacteria</taxon>
        <taxon>Pseudomonadati</taxon>
        <taxon>Planctomycetota</taxon>
        <taxon>Planctomycetia</taxon>
        <taxon>Pirellulales</taxon>
        <taxon>Pirellulaceae</taxon>
        <taxon>Blastopirellula</taxon>
    </lineage>
</organism>
<keyword evidence="1" id="KW-0285">Flavoprotein</keyword>
<dbReference type="SMART" id="SM01092">
    <property type="entry name" value="CO_deh_flav_C"/>
    <property type="match status" value="1"/>
</dbReference>
<sequence length="296" mass="31430">MQSFTYHAPRSVAEATQLLASGNGSSVLLAGGTDILVQLRENLRHASHVIDVKRIAELVELCRTEQHGLLLGAAVTCSQLLQDEATKPYAALRDAAQIIGGWQIQSRATIGGNLCNSSPAADSVPALLALGAKVEVAGGEGRQEVPVSHFCTGPGKNILEGKRLLVSIGFPPPAKQSGSAYQRFIPRYEMDIAVASAASFVRVDIDGTIAEARIALGAVGPKAILAQEAADLLRGKVPDDETIENAARRAATYATPINDMRGTIEFRQQLAYVLTKRTLQTALRRAAGEVVTLHPH</sequence>
<dbReference type="OrthoDB" id="9789842at2"/>